<dbReference type="InParanoid" id="B0X7X0"/>
<evidence type="ECO:0000313" key="2">
    <source>
        <dbReference type="EnsemblMetazoa" id="CPIJ015573-PA"/>
    </source>
</evidence>
<protein>
    <submittedName>
        <fullName evidence="1 2">Uncharacterized protein</fullName>
    </submittedName>
</protein>
<dbReference type="Proteomes" id="UP000002320">
    <property type="component" value="Unassembled WGS sequence"/>
</dbReference>
<organism>
    <name type="scientific">Culex quinquefasciatus</name>
    <name type="common">Southern house mosquito</name>
    <name type="synonym">Culex pungens</name>
    <dbReference type="NCBI Taxonomy" id="7176"/>
    <lineage>
        <taxon>Eukaryota</taxon>
        <taxon>Metazoa</taxon>
        <taxon>Ecdysozoa</taxon>
        <taxon>Arthropoda</taxon>
        <taxon>Hexapoda</taxon>
        <taxon>Insecta</taxon>
        <taxon>Pterygota</taxon>
        <taxon>Neoptera</taxon>
        <taxon>Endopterygota</taxon>
        <taxon>Diptera</taxon>
        <taxon>Nematocera</taxon>
        <taxon>Culicoidea</taxon>
        <taxon>Culicidae</taxon>
        <taxon>Culicinae</taxon>
        <taxon>Culicini</taxon>
        <taxon>Culex</taxon>
        <taxon>Culex</taxon>
    </lineage>
</organism>
<dbReference type="EnsemblMetazoa" id="CPIJ015573-RA">
    <property type="protein sequence ID" value="CPIJ015573-PA"/>
    <property type="gene ID" value="CPIJ015573"/>
</dbReference>
<accession>B0X7X0</accession>
<dbReference type="AlphaFoldDB" id="B0X7X0"/>
<dbReference type="VEuPathDB" id="VectorBase:CPIJ015573"/>
<evidence type="ECO:0000313" key="1">
    <source>
        <dbReference type="EMBL" id="EDS42189.1"/>
    </source>
</evidence>
<dbReference type="HOGENOM" id="CLU_2906280_0_0_1"/>
<reference evidence="1" key="1">
    <citation type="submission" date="2007-03" db="EMBL/GenBank/DDBJ databases">
        <title>Annotation of Culex pipiens quinquefasciatus.</title>
        <authorList>
            <consortium name="The Broad Institute Genome Sequencing Platform"/>
            <person name="Atkinson P.W."/>
            <person name="Hemingway J."/>
            <person name="Christensen B.M."/>
            <person name="Higgs S."/>
            <person name="Kodira C."/>
            <person name="Hannick L."/>
            <person name="Megy K."/>
            <person name="O'Leary S."/>
            <person name="Pearson M."/>
            <person name="Haas B.J."/>
            <person name="Mauceli E."/>
            <person name="Wortman J.R."/>
            <person name="Lee N.H."/>
            <person name="Guigo R."/>
            <person name="Stanke M."/>
            <person name="Alvarado L."/>
            <person name="Amedeo P."/>
            <person name="Antoine C.H."/>
            <person name="Arensburger P."/>
            <person name="Bidwell S.L."/>
            <person name="Crawford M."/>
            <person name="Camaro F."/>
            <person name="Devon K."/>
            <person name="Engels R."/>
            <person name="Hammond M."/>
            <person name="Howarth C."/>
            <person name="Koehrsen M."/>
            <person name="Lawson D."/>
            <person name="Montgomery P."/>
            <person name="Nene V."/>
            <person name="Nusbaum C."/>
            <person name="Puiu D."/>
            <person name="Romero-Severson J."/>
            <person name="Severson D.W."/>
            <person name="Shumway M."/>
            <person name="Sisk P."/>
            <person name="Stolte C."/>
            <person name="Zeng Q."/>
            <person name="Eisenstadt E."/>
            <person name="Fraser-Liggett C."/>
            <person name="Strausberg R."/>
            <person name="Galagan J."/>
            <person name="Birren B."/>
            <person name="Collins F.H."/>
        </authorList>
    </citation>
    <scope>NUCLEOTIDE SEQUENCE [LARGE SCALE GENOMIC DNA]</scope>
    <source>
        <strain evidence="1">JHB</strain>
    </source>
</reference>
<proteinExistence type="predicted"/>
<gene>
    <name evidence="2" type="primary">6048901</name>
    <name evidence="1" type="ORF">CpipJ_CPIJ015573</name>
</gene>
<dbReference type="KEGG" id="cqu:CpipJ_CPIJ015573"/>
<reference evidence="2" key="2">
    <citation type="submission" date="2021-02" db="UniProtKB">
        <authorList>
            <consortium name="EnsemblMetazoa"/>
        </authorList>
    </citation>
    <scope>IDENTIFICATION</scope>
    <source>
        <strain evidence="2">JHB</strain>
    </source>
</reference>
<sequence length="62" mass="7274">MMTAGPDGRAVPFQKNLDKQQLMQALLLNGNGRTQQQRSKRQNNLDEVQLRCVVKMHFYYHK</sequence>
<keyword evidence="3" id="KW-1185">Reference proteome</keyword>
<evidence type="ECO:0000313" key="3">
    <source>
        <dbReference type="Proteomes" id="UP000002320"/>
    </source>
</evidence>
<dbReference type="EMBL" id="DS232467">
    <property type="protein sequence ID" value="EDS42189.1"/>
    <property type="molecule type" value="Genomic_DNA"/>
</dbReference>
<name>B0X7X0_CULQU</name>